<evidence type="ECO:0000313" key="3">
    <source>
        <dbReference type="Proteomes" id="UP001148786"/>
    </source>
</evidence>
<dbReference type="EMBL" id="JANKHO010000630">
    <property type="protein sequence ID" value="KAJ3507737.1"/>
    <property type="molecule type" value="Genomic_DNA"/>
</dbReference>
<proteinExistence type="predicted"/>
<evidence type="ECO:0000313" key="2">
    <source>
        <dbReference type="EMBL" id="KAJ3507737.1"/>
    </source>
</evidence>
<feature type="region of interest" description="Disordered" evidence="1">
    <location>
        <begin position="705"/>
        <end position="825"/>
    </location>
</feature>
<sequence length="1495" mass="167725">MSTAFSAPETRSYSTDPPDIQQPESGVKNRERDMTIPPDEQQTESTASDSQQPEHNATAPLDEQETEAAASDIQQPESGAPDPQYSESQVNLPGRPREAPVMYEALNHPLRPPHGGRVFVFYMDTTLEGMKRTFDYEKSLSIPYGDTKEELEKQGYLRLRAGDYVFAACTRINKQERRPSLDELKIWVTGIECIPNQDSLDSAQKKALGPREKRTGRTATYDKEKDEWYGATEVERSCRAEEDSRAQTLGPSRQKEKKIVGPARASKVATANAPWDDNLKIRSELIAASGAAAAVSLGRATAEVVDALKTRTDIVNHFKCGPKEVFGYSTIQLNLAGAQFRENAVPMKTIGKAGSKHFDELDHPECFTNTLSCPDIPDDFEPGNFFILLPRVYASLDKYAGLNFSGLHLHGGTSLMPLAGQDIEGWETRLVLVHYAQRIAMDGSARKPIAAMPDNIGVYTSTQELLFPEQHTEKRGRVNIATFGREGASVTEQQSHVEFMAREPLLMSNFNMLQLPERYRVQIDADRFLSAFSSVIGDKRTTVPLWVHAPGHQPKGASKEMNQAGTVIEDLEDQTEFRREVLAKLESHRLRTAQFIPHCIINGKTPALTNEDIEAIIKVAKAERGDKAMYTKLSYTNRIKQDRYHDRRYRVLDPSMIAKDSDLNDGDTGDFEDGFRETSKFDKLVNKDDNMEAERTKEALAIKRKLARQEAKGRAAAKSTKGDKGPGKGKNAQPKAALKSPNENKDGQGKQSTLTKGKNPASTGHSDGHKYTKSGGSVTPTNDKPAGERSGAKRKASSYDDKGPSPKRGRVESTSNASRDNIGPSGIIKNRAYVLLPVQNRFKPSKELRNIQAMARKAEPKSSKDFPVLNSFTLETVVEELRQVECEVLAAHKWSTDERAPELQQKDRVNFEENDKCIRRLQDSDDPSSLSVAQSLMSIRQDITFIDFNHAGSELVNRLTRWKLMQANLAISRWLDVKLAKEVRRLLRCPAGVQIQTEEDWICSLVRNVRNMVELQMPSRNFQAVDYGIREVASAIAAVDRTLRYTSTEAEMAEEIVRITQSVTAEWFGLPKREDRWKSWVLGLLADIFGDEVLVLDATWRIYRYASKGSILKQHRSIDRPGLPENLDPLRVAINEHQLCASQAQATAVLRRIVLLLEGFLVGRLDADTIKRAEVYDHRLCKYNVYTQIASGVKERRSMVFAEFMCQSLALFYNDLPIEKATRLQVSQFNDPERYSPFQEHTPARSRMRDPDGPYCPEVITTNGGLFSAIVWRAITYHTDFALFERATFNDLDDWNEATAAITDSKYICNTSAYGQPDPHRSPAHAPTYWQSVLDLDWERYCCKSSNTFWDTYKLLHPANKRPLPFPHLGPLGGYNLTADLTYSGVHELPDSNIIAKCVAKINLGSMHGIQLLDGQMALPRTTVPKATVTECKQGLQQAFKIMDQVMTASQKEFIGLDYILVESAMCKFYRAFGEGMLSEDEMKWIGDTQGKAVI</sequence>
<feature type="region of interest" description="Disordered" evidence="1">
    <location>
        <begin position="1"/>
        <end position="95"/>
    </location>
</feature>
<feature type="compositionally biased region" description="Polar residues" evidence="1">
    <location>
        <begin position="43"/>
        <end position="55"/>
    </location>
</feature>
<feature type="compositionally biased region" description="Polar residues" evidence="1">
    <location>
        <begin position="749"/>
        <end position="765"/>
    </location>
</feature>
<keyword evidence="3" id="KW-1185">Reference proteome</keyword>
<feature type="compositionally biased region" description="Polar residues" evidence="1">
    <location>
        <begin position="1"/>
        <end position="15"/>
    </location>
</feature>
<evidence type="ECO:0000256" key="1">
    <source>
        <dbReference type="SAM" id="MobiDB-lite"/>
    </source>
</evidence>
<name>A0A9W8JZP9_9AGAR</name>
<accession>A0A9W8JZP9</accession>
<reference evidence="2" key="1">
    <citation type="submission" date="2022-07" db="EMBL/GenBank/DDBJ databases">
        <title>Genome Sequence of Agrocybe chaxingu.</title>
        <authorList>
            <person name="Buettner E."/>
        </authorList>
    </citation>
    <scope>NUCLEOTIDE SEQUENCE</scope>
    <source>
        <strain evidence="2">MP-N11</strain>
    </source>
</reference>
<feature type="compositionally biased region" description="Basic and acidic residues" evidence="1">
    <location>
        <begin position="785"/>
        <end position="804"/>
    </location>
</feature>
<dbReference type="OrthoDB" id="3061143at2759"/>
<organism evidence="2 3">
    <name type="scientific">Agrocybe chaxingu</name>
    <dbReference type="NCBI Taxonomy" id="84603"/>
    <lineage>
        <taxon>Eukaryota</taxon>
        <taxon>Fungi</taxon>
        <taxon>Dikarya</taxon>
        <taxon>Basidiomycota</taxon>
        <taxon>Agaricomycotina</taxon>
        <taxon>Agaricomycetes</taxon>
        <taxon>Agaricomycetidae</taxon>
        <taxon>Agaricales</taxon>
        <taxon>Agaricineae</taxon>
        <taxon>Strophariaceae</taxon>
        <taxon>Agrocybe</taxon>
    </lineage>
</organism>
<protein>
    <submittedName>
        <fullName evidence="2">Uncharacterized protein</fullName>
    </submittedName>
</protein>
<dbReference type="Proteomes" id="UP001148786">
    <property type="component" value="Unassembled WGS sequence"/>
</dbReference>
<gene>
    <name evidence="2" type="ORF">NLJ89_g6136</name>
</gene>
<comment type="caution">
    <text evidence="2">The sequence shown here is derived from an EMBL/GenBank/DDBJ whole genome shotgun (WGS) entry which is preliminary data.</text>
</comment>
<feature type="region of interest" description="Disordered" evidence="1">
    <location>
        <begin position="240"/>
        <end position="265"/>
    </location>
</feature>